<evidence type="ECO:0000313" key="2">
    <source>
        <dbReference type="Proteomes" id="UP000323321"/>
    </source>
</evidence>
<reference evidence="1 2" key="1">
    <citation type="submission" date="2018-08" db="EMBL/GenBank/DDBJ databases">
        <title>Bacillus phenotypic plasticity.</title>
        <authorList>
            <person name="Hurtado E."/>
        </authorList>
    </citation>
    <scope>NUCLEOTIDE SEQUENCE [LARGE SCALE GENOMIC DNA]</scope>
    <source>
        <strain evidence="1 2">111b</strain>
    </source>
</reference>
<proteinExistence type="predicted"/>
<sequence>MMKDPLNNLIDFMKDSLTLLITLLNLELFTRKMLCKLLIFRLEKIVYLFADILSLVRKSLLKNVDSFRYPNVTYITNIKK</sequence>
<comment type="caution">
    <text evidence="1">The sequence shown here is derived from an EMBL/GenBank/DDBJ whole genome shotgun (WGS) entry which is preliminary data.</text>
</comment>
<dbReference type="Proteomes" id="UP000323321">
    <property type="component" value="Unassembled WGS sequence"/>
</dbReference>
<protein>
    <submittedName>
        <fullName evidence="1">Uncharacterized protein</fullName>
    </submittedName>
</protein>
<accession>A0A9W7Q6W0</accession>
<gene>
    <name evidence="1" type="ORF">DX932_08530</name>
</gene>
<organism evidence="1 2">
    <name type="scientific">Bacillus cereus</name>
    <dbReference type="NCBI Taxonomy" id="1396"/>
    <lineage>
        <taxon>Bacteria</taxon>
        <taxon>Bacillati</taxon>
        <taxon>Bacillota</taxon>
        <taxon>Bacilli</taxon>
        <taxon>Bacillales</taxon>
        <taxon>Bacillaceae</taxon>
        <taxon>Bacillus</taxon>
        <taxon>Bacillus cereus group</taxon>
    </lineage>
</organism>
<evidence type="ECO:0000313" key="1">
    <source>
        <dbReference type="EMBL" id="KAA6470559.1"/>
    </source>
</evidence>
<dbReference type="AlphaFoldDB" id="A0A9W7Q6W0"/>
<name>A0A9W7Q6W0_BACCE</name>
<dbReference type="EMBL" id="QSMZ01000005">
    <property type="protein sequence ID" value="KAA6470559.1"/>
    <property type="molecule type" value="Genomic_DNA"/>
</dbReference>